<comment type="similarity">
    <text evidence="2 5">Belongs to the MND1 family.</text>
</comment>
<dbReference type="InterPro" id="IPR040661">
    <property type="entry name" value="LZ3wCH"/>
</dbReference>
<evidence type="ECO:0000256" key="2">
    <source>
        <dbReference type="ARBA" id="ARBA00005981"/>
    </source>
</evidence>
<comment type="function">
    <text evidence="5">Required for proper homologous chromosome pairing and efficient cross-over and intragenic recombination during meiosis.</text>
</comment>
<proteinExistence type="inferred from homology"/>
<evidence type="ECO:0000259" key="7">
    <source>
        <dbReference type="Pfam" id="PF03962"/>
    </source>
</evidence>
<organism evidence="9">
    <name type="scientific">Brachionus calyciflorus</name>
    <dbReference type="NCBI Taxonomy" id="104777"/>
    <lineage>
        <taxon>Eukaryota</taxon>
        <taxon>Metazoa</taxon>
        <taxon>Spiralia</taxon>
        <taxon>Gnathifera</taxon>
        <taxon>Rotifera</taxon>
        <taxon>Eurotatoria</taxon>
        <taxon>Monogononta</taxon>
        <taxon>Pseudotrocha</taxon>
        <taxon>Ploima</taxon>
        <taxon>Brachionidae</taxon>
        <taxon>Brachionus</taxon>
    </lineage>
</organism>
<evidence type="ECO:0000256" key="1">
    <source>
        <dbReference type="ARBA" id="ARBA00004123"/>
    </source>
</evidence>
<keyword evidence="4 5" id="KW-0539">Nucleus</keyword>
<protein>
    <recommendedName>
        <fullName evidence="5">Meiotic nuclear division protein 1 homolog</fullName>
    </recommendedName>
</protein>
<feature type="domain" description="Leucine zipper with capping helix" evidence="8">
    <location>
        <begin position="158"/>
        <end position="203"/>
    </location>
</feature>
<feature type="coiled-coil region" evidence="6">
    <location>
        <begin position="78"/>
        <end position="146"/>
    </location>
</feature>
<dbReference type="PIRSF" id="PIRSF026991">
    <property type="entry name" value="Mnd1"/>
    <property type="match status" value="1"/>
</dbReference>
<accession>M4SIU1</accession>
<name>M4SIU1_9BILA</name>
<evidence type="ECO:0000259" key="8">
    <source>
        <dbReference type="Pfam" id="PF18517"/>
    </source>
</evidence>
<dbReference type="Pfam" id="PF03962">
    <property type="entry name" value="Mnd1"/>
    <property type="match status" value="1"/>
</dbReference>
<dbReference type="InterPro" id="IPR040453">
    <property type="entry name" value="Mnd1_HTH"/>
</dbReference>
<dbReference type="AlphaFoldDB" id="M4SIU1"/>
<dbReference type="Pfam" id="PF18517">
    <property type="entry name" value="LZ3wCH"/>
    <property type="match status" value="1"/>
</dbReference>
<dbReference type="Gene3D" id="1.10.10.10">
    <property type="entry name" value="Winged helix-like DNA-binding domain superfamily/Winged helix DNA-binding domain"/>
    <property type="match status" value="1"/>
</dbReference>
<evidence type="ECO:0000256" key="4">
    <source>
        <dbReference type="ARBA" id="ARBA00023242"/>
    </source>
</evidence>
<evidence type="ECO:0000256" key="3">
    <source>
        <dbReference type="ARBA" id="ARBA00023054"/>
    </source>
</evidence>
<dbReference type="GO" id="GO:0007131">
    <property type="term" value="P:reciprocal meiotic recombination"/>
    <property type="evidence" value="ECO:0007669"/>
    <property type="project" value="InterPro"/>
</dbReference>
<dbReference type="SUPFAM" id="SSF46785">
    <property type="entry name" value="Winged helix' DNA-binding domain"/>
    <property type="match status" value="1"/>
</dbReference>
<sequence>MSKRGLSADEKRKRMMDFFHEKQDFFQLKDIEKLCSQEKGITIQTVKDVLASLVDDGLVESEKIGTSIYYWSLPSRALNKRQESIKKIEQELKNEKEKSESYKKSLANFETSEDDEEKRDKLLDEYKDLVDKRQKLLKELEALKENDPETYQKSLNTLTECKKSCNRWVENIFSLKSWLKNKFRIDESVINKQFEIPDDLDYVE</sequence>
<evidence type="ECO:0000256" key="5">
    <source>
        <dbReference type="PIRNR" id="PIRNR026991"/>
    </source>
</evidence>
<dbReference type="EMBL" id="JX156123">
    <property type="protein sequence ID" value="AGH55781.1"/>
    <property type="molecule type" value="Genomic_DNA"/>
</dbReference>
<dbReference type="InterPro" id="IPR036388">
    <property type="entry name" value="WH-like_DNA-bd_sf"/>
</dbReference>
<feature type="domain" description="Mnd1 HTH" evidence="7">
    <location>
        <begin position="15"/>
        <end position="74"/>
    </location>
</feature>
<evidence type="ECO:0000256" key="6">
    <source>
        <dbReference type="SAM" id="Coils"/>
    </source>
</evidence>
<dbReference type="InterPro" id="IPR005647">
    <property type="entry name" value="Mnd1"/>
</dbReference>
<dbReference type="GO" id="GO:0005634">
    <property type="term" value="C:nucleus"/>
    <property type="evidence" value="ECO:0007669"/>
    <property type="project" value="UniProtKB-SubCell"/>
</dbReference>
<evidence type="ECO:0000313" key="9">
    <source>
        <dbReference type="EMBL" id="AGH55781.1"/>
    </source>
</evidence>
<comment type="subcellular location">
    <subcellularLocation>
        <location evidence="1 5">Nucleus</location>
    </subcellularLocation>
</comment>
<dbReference type="InterPro" id="IPR036390">
    <property type="entry name" value="WH_DNA-bd_sf"/>
</dbReference>
<reference evidence="9" key="1">
    <citation type="journal article" date="2013" name="J. Hered.">
        <title>Inventory and phylogenetic analysis of meiotic genes in monogonont rotifers.</title>
        <authorList>
            <person name="Hanson S.J."/>
            <person name="Schurko A.M."/>
            <person name="Hecox-Lea B."/>
            <person name="Mark Welch D.B."/>
            <person name="Stelzer C.P."/>
            <person name="Logsdon J.M.Jr."/>
        </authorList>
    </citation>
    <scope>NUCLEOTIDE SEQUENCE</scope>
</reference>
<dbReference type="GO" id="GO:0003690">
    <property type="term" value="F:double-stranded DNA binding"/>
    <property type="evidence" value="ECO:0007669"/>
    <property type="project" value="InterPro"/>
</dbReference>
<keyword evidence="3 6" id="KW-0175">Coiled coil</keyword>
<gene>
    <name evidence="9" type="primary">MND1</name>
</gene>